<evidence type="ECO:0000256" key="10">
    <source>
        <dbReference type="ARBA" id="ARBA00033137"/>
    </source>
</evidence>
<dbReference type="RefSeq" id="WP_026502898.1">
    <property type="nucleotide sequence ID" value="NZ_JABAGJ010000008.1"/>
</dbReference>
<keyword evidence="7 12" id="KW-0472">Membrane</keyword>
<comment type="cofactor">
    <cofactor evidence="12">
        <name>Mg(2+)</name>
        <dbReference type="ChEBI" id="CHEBI:18420"/>
    </cofactor>
    <text evidence="12">Contains a di-nuclear catalytic Mg(2+) center.</text>
</comment>
<reference evidence="14 16" key="2">
    <citation type="submission" date="2020-04" db="EMBL/GenBank/DDBJ databases">
        <authorList>
            <person name="Hitch T.C.A."/>
            <person name="Wylensek D."/>
            <person name="Clavel T."/>
        </authorList>
    </citation>
    <scope>NUCLEOTIDE SEQUENCE [LARGE SCALE GENOMIC DNA]</scope>
    <source>
        <strain evidence="14 16">WCA-130-P53-4B</strain>
    </source>
</reference>
<feature type="binding site" evidence="12">
    <location>
        <position position="65"/>
    </location>
    <ligand>
        <name>Mg(2+)</name>
        <dbReference type="ChEBI" id="CHEBI:18420"/>
        <label>2</label>
    </ligand>
</feature>
<evidence type="ECO:0000256" key="1">
    <source>
        <dbReference type="ARBA" id="ARBA00004127"/>
    </source>
</evidence>
<evidence type="ECO:0000256" key="4">
    <source>
        <dbReference type="ARBA" id="ARBA00011738"/>
    </source>
</evidence>
<keyword evidence="12" id="KW-0460">Magnesium</keyword>
<evidence type="ECO:0000256" key="5">
    <source>
        <dbReference type="ARBA" id="ARBA00022692"/>
    </source>
</evidence>
<keyword evidence="12 13" id="KW-0808">Transferase</keyword>
<dbReference type="InterPro" id="IPR043130">
    <property type="entry name" value="CDP-OH_PTrfase_TM_dom"/>
</dbReference>
<dbReference type="UniPathway" id="UPA00220"/>
<comment type="subunit">
    <text evidence="4 12">Homodimer.</text>
</comment>
<dbReference type="GeneID" id="303203285"/>
<feature type="binding site" evidence="12">
    <location>
        <position position="68"/>
    </location>
    <ligand>
        <name>Mg(2+)</name>
        <dbReference type="ChEBI" id="CHEBI:18420"/>
        <label>1</label>
    </ligand>
</feature>
<feature type="binding site" evidence="12">
    <location>
        <begin position="28"/>
        <end position="31"/>
    </location>
    <ligand>
        <name>a CDP-1,2-diacyl-sn-glycerol</name>
        <dbReference type="ChEBI" id="CHEBI:58332"/>
    </ligand>
</feature>
<feature type="binding site" evidence="12">
    <location>
        <position position="86"/>
    </location>
    <ligand>
        <name>Mg(2+)</name>
        <dbReference type="ChEBI" id="CHEBI:18420"/>
        <label>2</label>
    </ligand>
</feature>
<evidence type="ECO:0000313" key="15">
    <source>
        <dbReference type="Proteomes" id="UP000029093"/>
    </source>
</evidence>
<dbReference type="GO" id="GO:0016780">
    <property type="term" value="F:phosphotransferase activity, for other substituted phosphate groups"/>
    <property type="evidence" value="ECO:0007669"/>
    <property type="project" value="UniProtKB-UniRule"/>
</dbReference>
<comment type="subcellular location">
    <subcellularLocation>
        <location evidence="12">Cell membrane</location>
        <topology evidence="12">Multi-pass membrane protein</topology>
    </subcellularLocation>
    <subcellularLocation>
        <location evidence="1">Endomembrane system</location>
        <topology evidence="1">Multi-pass membrane protein</topology>
    </subcellularLocation>
</comment>
<dbReference type="InterPro" id="IPR000462">
    <property type="entry name" value="CDP-OH_P_trans"/>
</dbReference>
<dbReference type="InterPro" id="IPR044268">
    <property type="entry name" value="PIP_synthase_PgsA1"/>
</dbReference>
<evidence type="ECO:0000256" key="11">
    <source>
        <dbReference type="ARBA" id="ARBA00048865"/>
    </source>
</evidence>
<evidence type="ECO:0000313" key="16">
    <source>
        <dbReference type="Proteomes" id="UP000583419"/>
    </source>
</evidence>
<dbReference type="Proteomes" id="UP000029093">
    <property type="component" value="Unassembled WGS sequence"/>
</dbReference>
<evidence type="ECO:0000256" key="7">
    <source>
        <dbReference type="ARBA" id="ARBA00023136"/>
    </source>
</evidence>
<feature type="binding site" evidence="12">
    <location>
        <position position="65"/>
    </location>
    <ligand>
        <name>Mg(2+)</name>
        <dbReference type="ChEBI" id="CHEBI:18420"/>
        <label>1</label>
    </ligand>
</feature>
<evidence type="ECO:0000313" key="13">
    <source>
        <dbReference type="EMBL" id="KFI49182.1"/>
    </source>
</evidence>
<evidence type="ECO:0000256" key="8">
    <source>
        <dbReference type="ARBA" id="ARBA00023935"/>
    </source>
</evidence>
<evidence type="ECO:0000256" key="3">
    <source>
        <dbReference type="ARBA" id="ARBA00010441"/>
    </source>
</evidence>
<dbReference type="GO" id="GO:0008654">
    <property type="term" value="P:phospholipid biosynthetic process"/>
    <property type="evidence" value="ECO:0007669"/>
    <property type="project" value="UniProtKB-UniRule"/>
</dbReference>
<feature type="transmembrane region" description="Helical" evidence="12">
    <location>
        <begin position="125"/>
        <end position="145"/>
    </location>
</feature>
<dbReference type="AlphaFoldDB" id="A0A086ZRN2"/>
<dbReference type="HAMAP" id="MF_02241">
    <property type="entry name" value="PIP_synthase"/>
    <property type="match status" value="1"/>
</dbReference>
<comment type="function">
    <text evidence="12">Catalyzes the conjugation of the 1'-hydroxyl group of D-myo-inositol-3-phosphate (also named L-myo-inositol-1-phosphate) with a lipid tail of cytidine diphosphate diacylglycerol (CDP-DAG), forming phosphatidylinositol phosphate (PIP) and CMP. PIP is a precursor of phosphatidylinositol (PI) which is an essential lipid required for cell wall formation.</text>
</comment>
<keyword evidence="12" id="KW-0479">Metal-binding</keyword>
<keyword evidence="12" id="KW-0444">Lipid biosynthesis</keyword>
<protein>
    <recommendedName>
        <fullName evidence="9 12">Phosphatidylinositol phosphate synthase</fullName>
        <shortName evidence="12">PIP synthase</shortName>
        <ecNumber evidence="12">2.7.8.-</ecNumber>
    </recommendedName>
    <alternativeName>
        <fullName evidence="10 12">CDP-diacylglycerol--D-myo-inositol-3-phosphate 3-phosphatidyltransferase</fullName>
    </alternativeName>
</protein>
<feature type="binding site" evidence="12">
    <location>
        <position position="79"/>
    </location>
    <ligand>
        <name>a CDP-1,2-diacyl-sn-glycerol</name>
        <dbReference type="ChEBI" id="CHEBI:58332"/>
    </ligand>
</feature>
<dbReference type="Pfam" id="PF01066">
    <property type="entry name" value="CDP-OH_P_transf"/>
    <property type="match status" value="1"/>
</dbReference>
<comment type="catalytic activity">
    <reaction evidence="11 12">
        <text>a CDP-1,2-diacyl-sn-glycerol + 1D-myo-inositol 3-phosphate = a 1,2-diacyl-sn-glycero-3-phospho-(1D-myo-inositol-3-phosphate) + CMP + H(+)</text>
        <dbReference type="Rhea" id="RHEA:60504"/>
        <dbReference type="ChEBI" id="CHEBI:15378"/>
        <dbReference type="ChEBI" id="CHEBI:58088"/>
        <dbReference type="ChEBI" id="CHEBI:58332"/>
        <dbReference type="ChEBI" id="CHEBI:58401"/>
        <dbReference type="ChEBI" id="CHEBI:60377"/>
    </reaction>
</comment>
<comment type="caution">
    <text evidence="12">Lacks conserved residue(s) required for the propagation of feature annotation.</text>
</comment>
<dbReference type="OrthoDB" id="116551at2"/>
<proteinExistence type="inferred from homology"/>
<feature type="active site" description="Proton acceptor" evidence="12">
    <location>
        <position position="90"/>
    </location>
</feature>
<feature type="binding site" evidence="12">
    <location>
        <position position="86"/>
    </location>
    <ligand>
        <name>Mg(2+)</name>
        <dbReference type="ChEBI" id="CHEBI:18420"/>
        <label>1</label>
    </ligand>
</feature>
<dbReference type="GO" id="GO:0005886">
    <property type="term" value="C:plasma membrane"/>
    <property type="evidence" value="ECO:0007669"/>
    <property type="project" value="UniProtKB-SubCell"/>
</dbReference>
<sequence length="229" mass="24663">MLEHCRGLWKKLIEPIAKACVSMHLSANAITVTGSILAIGLSILIGVTGNIIPLVFLLALVVMFDSLDGSVAMLTNGGTKFGAFLDSTLDRIADWAVLIGCILIFYLHHGWWTKNALRGDMVSEVGIACALVGIMTSFVTSYARARAESVGYEAKNGIATRADRLCIILVGMLITGLTHQGVWLAVAMVLLAVLGLITVFQRIFEVRRQMRGNTVPVGDANAPEHDTVR</sequence>
<feature type="binding site" evidence="12">
    <location>
        <position position="90"/>
    </location>
    <ligand>
        <name>Mg(2+)</name>
        <dbReference type="ChEBI" id="CHEBI:18420"/>
        <label>2</label>
    </ligand>
</feature>
<evidence type="ECO:0000313" key="14">
    <source>
        <dbReference type="EMBL" id="NMF02855.1"/>
    </source>
</evidence>
<comment type="similarity">
    <text evidence="3 12">Belongs to the CDP-alcohol phosphatidyltransferase class-I family.</text>
</comment>
<keyword evidence="5 12" id="KW-0812">Transmembrane</keyword>
<comment type="pathway">
    <text evidence="2 12">Phospholipid metabolism; phosphatidylinositol phosphate biosynthesis.</text>
</comment>
<dbReference type="GO" id="GO:0000287">
    <property type="term" value="F:magnesium ion binding"/>
    <property type="evidence" value="ECO:0007669"/>
    <property type="project" value="UniProtKB-UniRule"/>
</dbReference>
<keyword evidence="12" id="KW-0594">Phospholipid biosynthesis</keyword>
<feature type="transmembrane region" description="Helical" evidence="12">
    <location>
        <begin position="183"/>
        <end position="204"/>
    </location>
</feature>
<dbReference type="EC" id="2.7.8.-" evidence="12"/>
<evidence type="ECO:0000256" key="12">
    <source>
        <dbReference type="HAMAP-Rule" id="MF_02241"/>
    </source>
</evidence>
<dbReference type="EMBL" id="JABAGJ010000008">
    <property type="protein sequence ID" value="NMF02855.1"/>
    <property type="molecule type" value="Genomic_DNA"/>
</dbReference>
<reference evidence="13 15" key="1">
    <citation type="submission" date="2014-03" db="EMBL/GenBank/DDBJ databases">
        <title>Genomics of Bifidobacteria.</title>
        <authorList>
            <person name="Ventura M."/>
            <person name="Milani C."/>
            <person name="Lugli G.A."/>
        </authorList>
    </citation>
    <scope>NUCLEOTIDE SEQUENCE [LARGE SCALE GENOMIC DNA]</scope>
    <source>
        <strain evidence="13 15">LMG 10736</strain>
    </source>
</reference>
<evidence type="ECO:0000256" key="6">
    <source>
        <dbReference type="ARBA" id="ARBA00022989"/>
    </source>
</evidence>
<gene>
    <name evidence="13" type="ORF">BBOU_0045</name>
    <name evidence="14" type="ORF">HF843_06685</name>
</gene>
<keyword evidence="12" id="KW-1003">Cell membrane</keyword>
<keyword evidence="12" id="KW-1208">Phospholipid metabolism</keyword>
<dbReference type="Proteomes" id="UP000583419">
    <property type="component" value="Unassembled WGS sequence"/>
</dbReference>
<comment type="catalytic activity">
    <reaction evidence="8 12">
        <text>1,2-di-(9Z-octadecenoyl)-sn-glycero-3-cytidine-5'-diphosphate + 1D-myo-inositol 3-phosphate = 1,2-di-(9Z-octadecenoyl)-sn-glycero-3-phospho-(1D-myo-inositol-3-phosphate) + CMP + H(+)</text>
        <dbReference type="Rhea" id="RHEA:61216"/>
        <dbReference type="ChEBI" id="CHEBI:15378"/>
        <dbReference type="ChEBI" id="CHEBI:58401"/>
        <dbReference type="ChEBI" id="CHEBI:60377"/>
        <dbReference type="ChEBI" id="CHEBI:85356"/>
        <dbReference type="ChEBI" id="CHEBI:144472"/>
    </reaction>
</comment>
<dbReference type="Gene3D" id="1.20.120.1760">
    <property type="match status" value="1"/>
</dbReference>
<feature type="binding site" evidence="12">
    <location>
        <position position="69"/>
    </location>
    <ligand>
        <name>a CDP-1,2-diacyl-sn-glycerol</name>
        <dbReference type="ChEBI" id="CHEBI:58332"/>
    </ligand>
</feature>
<feature type="transmembrane region" description="Helical" evidence="12">
    <location>
        <begin position="95"/>
        <end position="113"/>
    </location>
</feature>
<evidence type="ECO:0000256" key="2">
    <source>
        <dbReference type="ARBA" id="ARBA00004805"/>
    </source>
</evidence>
<accession>A0A086ZRN2</accession>
<keyword evidence="15" id="KW-1185">Reference proteome</keyword>
<keyword evidence="6 12" id="KW-1133">Transmembrane helix</keyword>
<name>A0A086ZRN2_9BIFI</name>
<dbReference type="GO" id="GO:0012505">
    <property type="term" value="C:endomembrane system"/>
    <property type="evidence" value="ECO:0007669"/>
    <property type="project" value="UniProtKB-SubCell"/>
</dbReference>
<comment type="caution">
    <text evidence="13">The sequence shown here is derived from an EMBL/GenBank/DDBJ whole genome shotgun (WGS) entry which is preliminary data.</text>
</comment>
<keyword evidence="12" id="KW-0443">Lipid metabolism</keyword>
<feature type="transmembrane region" description="Helical" evidence="12">
    <location>
        <begin position="51"/>
        <end position="74"/>
    </location>
</feature>
<organism evidence="13 15">
    <name type="scientific">Bifidobacterium boum</name>
    <dbReference type="NCBI Taxonomy" id="78343"/>
    <lineage>
        <taxon>Bacteria</taxon>
        <taxon>Bacillati</taxon>
        <taxon>Actinomycetota</taxon>
        <taxon>Actinomycetes</taxon>
        <taxon>Bifidobacteriales</taxon>
        <taxon>Bifidobacteriaceae</taxon>
        <taxon>Bifidobacterium</taxon>
    </lineage>
</organism>
<dbReference type="EMBL" id="JGYQ01000002">
    <property type="protein sequence ID" value="KFI49182.1"/>
    <property type="molecule type" value="Genomic_DNA"/>
</dbReference>
<evidence type="ECO:0000256" key="9">
    <source>
        <dbReference type="ARBA" id="ARBA00024082"/>
    </source>
</evidence>